<accession>A0A1M5M876</accession>
<dbReference type="PROSITE" id="PS51257">
    <property type="entry name" value="PROKAR_LIPOPROTEIN"/>
    <property type="match status" value="1"/>
</dbReference>
<organism evidence="1 2">
    <name type="scientific">Flavobacterium fluvii</name>
    <dbReference type="NCBI Taxonomy" id="468056"/>
    <lineage>
        <taxon>Bacteria</taxon>
        <taxon>Pseudomonadati</taxon>
        <taxon>Bacteroidota</taxon>
        <taxon>Flavobacteriia</taxon>
        <taxon>Flavobacteriales</taxon>
        <taxon>Flavobacteriaceae</taxon>
        <taxon>Flavobacterium</taxon>
    </lineage>
</organism>
<dbReference type="Proteomes" id="UP000184516">
    <property type="component" value="Unassembled WGS sequence"/>
</dbReference>
<protein>
    <recommendedName>
        <fullName evidence="3">SmpA / OmlA family protein</fullName>
    </recommendedName>
</protein>
<keyword evidence="2" id="KW-1185">Reference proteome</keyword>
<sequence>MIKNIKYLYLFILVCGCAPKTEIAKYGQHYQKFNDYKSLAEAVKLMPTDISTSEVKKILGDPIDNGFDYRYLVDSTGVNNCPVGAVFNIDQKGKITNRWIDEICE</sequence>
<proteinExistence type="predicted"/>
<name>A0A1M5M876_9FLAO</name>
<dbReference type="EMBL" id="FQWB01000006">
    <property type="protein sequence ID" value="SHG73428.1"/>
    <property type="molecule type" value="Genomic_DNA"/>
</dbReference>
<dbReference type="STRING" id="468056.SAMN05443549_10672"/>
<reference evidence="2" key="1">
    <citation type="submission" date="2016-11" db="EMBL/GenBank/DDBJ databases">
        <authorList>
            <person name="Varghese N."/>
            <person name="Submissions S."/>
        </authorList>
    </citation>
    <scope>NUCLEOTIDE SEQUENCE [LARGE SCALE GENOMIC DNA]</scope>
    <source>
        <strain evidence="2">DSM 19978</strain>
    </source>
</reference>
<dbReference type="RefSeq" id="WP_073371321.1">
    <property type="nucleotide sequence ID" value="NZ_FQWB01000006.1"/>
</dbReference>
<dbReference type="OrthoDB" id="1443523at2"/>
<evidence type="ECO:0008006" key="3">
    <source>
        <dbReference type="Google" id="ProtNLM"/>
    </source>
</evidence>
<evidence type="ECO:0000313" key="1">
    <source>
        <dbReference type="EMBL" id="SHG73428.1"/>
    </source>
</evidence>
<evidence type="ECO:0000313" key="2">
    <source>
        <dbReference type="Proteomes" id="UP000184516"/>
    </source>
</evidence>
<dbReference type="AlphaFoldDB" id="A0A1M5M876"/>
<gene>
    <name evidence="1" type="ORF">SAMN05443549_10672</name>
</gene>